<organism evidence="6 7">
    <name type="scientific">Candidatus Gottesmanbacteria bacterium RBG_16_43_7</name>
    <dbReference type="NCBI Taxonomy" id="1798373"/>
    <lineage>
        <taxon>Bacteria</taxon>
        <taxon>Candidatus Gottesmaniibacteriota</taxon>
    </lineage>
</organism>
<feature type="transmembrane region" description="Helical" evidence="4">
    <location>
        <begin position="14"/>
        <end position="34"/>
    </location>
</feature>
<evidence type="ECO:0000256" key="3">
    <source>
        <dbReference type="SAM" id="MobiDB-lite"/>
    </source>
</evidence>
<dbReference type="STRING" id="1798373.A2154_01425"/>
<dbReference type="InterPro" id="IPR008972">
    <property type="entry name" value="Cupredoxin"/>
</dbReference>
<dbReference type="InterPro" id="IPR050845">
    <property type="entry name" value="Cu-binding_ET"/>
</dbReference>
<sequence>MDENTQGISEKKSFPTALVIGIAILLVIGGYVMLQSRSGKVNEEAQETPSMETGENVTDGTEETLTEEAIDPGTKTSGAEIDTSDNTVTENALTVQVEGGMFYFKPNSITAKAGQKVKIVFTSVDGQHDFVIDEFNAKTQQIQTGETTEVTFTPSQKGSFEFYCSVGKHRQNGMVGTLIVQ</sequence>
<feature type="domain" description="EfeO-type cupredoxin-like" evidence="5">
    <location>
        <begin position="91"/>
        <end position="180"/>
    </location>
</feature>
<dbReference type="AlphaFoldDB" id="A0A1F5ZAU4"/>
<dbReference type="Gene3D" id="2.60.40.420">
    <property type="entry name" value="Cupredoxins - blue copper proteins"/>
    <property type="match status" value="1"/>
</dbReference>
<dbReference type="Proteomes" id="UP000176854">
    <property type="component" value="Unassembled WGS sequence"/>
</dbReference>
<keyword evidence="4" id="KW-0812">Transmembrane</keyword>
<dbReference type="EMBL" id="MFJC01000019">
    <property type="protein sequence ID" value="OGG09570.1"/>
    <property type="molecule type" value="Genomic_DNA"/>
</dbReference>
<proteinExistence type="predicted"/>
<evidence type="ECO:0000313" key="6">
    <source>
        <dbReference type="EMBL" id="OGG09570.1"/>
    </source>
</evidence>
<feature type="compositionally biased region" description="Polar residues" evidence="3">
    <location>
        <begin position="47"/>
        <end position="59"/>
    </location>
</feature>
<reference evidence="6 7" key="1">
    <citation type="journal article" date="2016" name="Nat. Commun.">
        <title>Thousands of microbial genomes shed light on interconnected biogeochemical processes in an aquifer system.</title>
        <authorList>
            <person name="Anantharaman K."/>
            <person name="Brown C.T."/>
            <person name="Hug L.A."/>
            <person name="Sharon I."/>
            <person name="Castelle C.J."/>
            <person name="Probst A.J."/>
            <person name="Thomas B.C."/>
            <person name="Singh A."/>
            <person name="Wilkins M.J."/>
            <person name="Karaoz U."/>
            <person name="Brodie E.L."/>
            <person name="Williams K.H."/>
            <person name="Hubbard S.S."/>
            <person name="Banfield J.F."/>
        </authorList>
    </citation>
    <scope>NUCLEOTIDE SEQUENCE [LARGE SCALE GENOMIC DNA]</scope>
</reference>
<feature type="region of interest" description="Disordered" evidence="3">
    <location>
        <begin position="42"/>
        <end position="85"/>
    </location>
</feature>
<keyword evidence="4" id="KW-1133">Transmembrane helix</keyword>
<dbReference type="SUPFAM" id="SSF49503">
    <property type="entry name" value="Cupredoxins"/>
    <property type="match status" value="1"/>
</dbReference>
<dbReference type="Pfam" id="PF13473">
    <property type="entry name" value="Cupredoxin_1"/>
    <property type="match status" value="1"/>
</dbReference>
<dbReference type="CDD" id="cd00920">
    <property type="entry name" value="Cupredoxin"/>
    <property type="match status" value="1"/>
</dbReference>
<dbReference type="PROSITE" id="PS00079">
    <property type="entry name" value="MULTICOPPER_OXIDASE1"/>
    <property type="match status" value="1"/>
</dbReference>
<accession>A0A1F5ZAU4</accession>
<dbReference type="PANTHER" id="PTHR38439">
    <property type="entry name" value="AURACYANIN-B"/>
    <property type="match status" value="1"/>
</dbReference>
<gene>
    <name evidence="6" type="ORF">A2154_01425</name>
</gene>
<dbReference type="PANTHER" id="PTHR38439:SF3">
    <property type="entry name" value="COPPER-RESISTANT CUPROPROTEIN COPI"/>
    <property type="match status" value="1"/>
</dbReference>
<protein>
    <recommendedName>
        <fullName evidence="5">EfeO-type cupredoxin-like domain-containing protein</fullName>
    </recommendedName>
</protein>
<evidence type="ECO:0000256" key="1">
    <source>
        <dbReference type="ARBA" id="ARBA00022723"/>
    </source>
</evidence>
<evidence type="ECO:0000256" key="4">
    <source>
        <dbReference type="SAM" id="Phobius"/>
    </source>
</evidence>
<keyword evidence="4" id="KW-0472">Membrane</keyword>
<name>A0A1F5ZAU4_9BACT</name>
<evidence type="ECO:0000259" key="5">
    <source>
        <dbReference type="Pfam" id="PF13473"/>
    </source>
</evidence>
<evidence type="ECO:0000313" key="7">
    <source>
        <dbReference type="Proteomes" id="UP000176854"/>
    </source>
</evidence>
<feature type="compositionally biased region" description="Acidic residues" evidence="3">
    <location>
        <begin position="60"/>
        <end position="70"/>
    </location>
</feature>
<comment type="caution">
    <text evidence="6">The sequence shown here is derived from an EMBL/GenBank/DDBJ whole genome shotgun (WGS) entry which is preliminary data.</text>
</comment>
<evidence type="ECO:0000256" key="2">
    <source>
        <dbReference type="ARBA" id="ARBA00023008"/>
    </source>
</evidence>
<dbReference type="InterPro" id="IPR033138">
    <property type="entry name" value="Cu_oxidase_CS"/>
</dbReference>
<dbReference type="InterPro" id="IPR028096">
    <property type="entry name" value="EfeO_Cupredoxin"/>
</dbReference>
<dbReference type="GO" id="GO:0046872">
    <property type="term" value="F:metal ion binding"/>
    <property type="evidence" value="ECO:0007669"/>
    <property type="project" value="UniProtKB-KW"/>
</dbReference>
<keyword evidence="1" id="KW-0479">Metal-binding</keyword>
<keyword evidence="2" id="KW-0186">Copper</keyword>